<dbReference type="RefSeq" id="WP_087134903.1">
    <property type="nucleotide sequence ID" value="NZ_FCOG02000015.1"/>
</dbReference>
<keyword evidence="2" id="KW-1185">Reference proteome</keyword>
<reference evidence="1 2" key="1">
    <citation type="submission" date="2017-09" db="EMBL/GenBank/DDBJ databases">
        <authorList>
            <person name="Varghese N."/>
            <person name="Submissions S."/>
        </authorList>
    </citation>
    <scope>NUCLEOTIDE SEQUENCE [LARGE SCALE GENOMIC DNA]</scope>
    <source>
        <strain evidence="1 2">OK806</strain>
    </source>
</reference>
<dbReference type="Pfam" id="PF13692">
    <property type="entry name" value="Glyco_trans_1_4"/>
    <property type="match status" value="1"/>
</dbReference>
<accession>A0A7Z7IDH2</accession>
<dbReference type="GO" id="GO:0016740">
    <property type="term" value="F:transferase activity"/>
    <property type="evidence" value="ECO:0007669"/>
    <property type="project" value="UniProtKB-KW"/>
</dbReference>
<dbReference type="Proteomes" id="UP000219522">
    <property type="component" value="Unassembled WGS sequence"/>
</dbReference>
<organism evidence="1 2">
    <name type="scientific">Caballeronia arationis</name>
    <dbReference type="NCBI Taxonomy" id="1777142"/>
    <lineage>
        <taxon>Bacteria</taxon>
        <taxon>Pseudomonadati</taxon>
        <taxon>Pseudomonadota</taxon>
        <taxon>Betaproteobacteria</taxon>
        <taxon>Burkholderiales</taxon>
        <taxon>Burkholderiaceae</taxon>
        <taxon>Caballeronia</taxon>
    </lineage>
</organism>
<sequence>MRKRVLMVMTREIPPEATNGRERTLRFIREAIGSEVELREFTVRSLFESGGLTAKMGAFLRLLRGIATGVPCALQVAMFADRRKERELAAVIAEFKPDVVYLDGIRLVDYAPGIRVLIGRRPIIFDFDDLMSRRAAILHDARLPVSPGYLTKSIPGPLVRLANASFIRQTFLQYERYCLQRQERQAVEAAHAVTLVSTDDARALGALLDARAMRKIHVIAPPVTSTRPLTRPSDPLRFVFIGSDTQLQNRLSIDYLLGLWKRLEPRTPLVIYGRMVREYDAVPNVRFAGFAPSHDDVYTTSSIAMCPAFLGGGIKSKVLEAISHGCPPVGNATAYEGLGFHDDSLAMSEADLERFVTDPSQNLDAVLDAAATFASYCEAHYSVTAFATRWRNLLALSPAVQMQPASPPMPAHQPLHL</sequence>
<dbReference type="SUPFAM" id="SSF53756">
    <property type="entry name" value="UDP-Glycosyltransferase/glycogen phosphorylase"/>
    <property type="match status" value="1"/>
</dbReference>
<name>A0A7Z7IDH2_9BURK</name>
<evidence type="ECO:0000313" key="1">
    <source>
        <dbReference type="EMBL" id="SOE88711.1"/>
    </source>
</evidence>
<gene>
    <name evidence="1" type="ORF">SAMN05446927_7333</name>
</gene>
<comment type="caution">
    <text evidence="1">The sequence shown here is derived from an EMBL/GenBank/DDBJ whole genome shotgun (WGS) entry which is preliminary data.</text>
</comment>
<evidence type="ECO:0000313" key="2">
    <source>
        <dbReference type="Proteomes" id="UP000219522"/>
    </source>
</evidence>
<dbReference type="EMBL" id="OCSU01000003">
    <property type="protein sequence ID" value="SOE88711.1"/>
    <property type="molecule type" value="Genomic_DNA"/>
</dbReference>
<protein>
    <submittedName>
        <fullName evidence="1">Glycosyltransferase involved in cell wall bisynthesis</fullName>
    </submittedName>
</protein>
<proteinExistence type="predicted"/>
<dbReference type="AlphaFoldDB" id="A0A7Z7IDH2"/>
<dbReference type="OrthoDB" id="9816564at2"/>
<dbReference type="Gene3D" id="3.40.50.2000">
    <property type="entry name" value="Glycogen Phosphorylase B"/>
    <property type="match status" value="1"/>
</dbReference>
<keyword evidence="1" id="KW-0808">Transferase</keyword>